<organism evidence="3 4">
    <name type="scientific">Streptomyces edwardsiae</name>
    <dbReference type="NCBI Taxonomy" id="3075527"/>
    <lineage>
        <taxon>Bacteria</taxon>
        <taxon>Bacillati</taxon>
        <taxon>Actinomycetota</taxon>
        <taxon>Actinomycetes</taxon>
        <taxon>Kitasatosporales</taxon>
        <taxon>Streptomycetaceae</taxon>
        <taxon>Streptomyces</taxon>
    </lineage>
</organism>
<accession>A0ABU2QAE2</accession>
<dbReference type="Gene3D" id="3.20.20.140">
    <property type="entry name" value="Metal-dependent hydrolases"/>
    <property type="match status" value="1"/>
</dbReference>
<dbReference type="InterPro" id="IPR032466">
    <property type="entry name" value="Metal_Hydrolase"/>
</dbReference>
<comment type="similarity">
    <text evidence="1">Belongs to the metallo-dependent hydrolases superfamily.</text>
</comment>
<gene>
    <name evidence="3" type="ORF">RM528_06030</name>
</gene>
<dbReference type="PANTHER" id="PTHR43569:SF2">
    <property type="entry name" value="AMIDOHYDROLASE-RELATED DOMAIN-CONTAINING PROTEIN"/>
    <property type="match status" value="1"/>
</dbReference>
<dbReference type="Pfam" id="PF04909">
    <property type="entry name" value="Amidohydro_2"/>
    <property type="match status" value="1"/>
</dbReference>
<protein>
    <submittedName>
        <fullName evidence="3">Amidohydrolase family protein</fullName>
    </submittedName>
</protein>
<name>A0ABU2QAE2_9ACTN</name>
<dbReference type="RefSeq" id="WP_030224001.1">
    <property type="nucleotide sequence ID" value="NZ_JAVRFB010000003.1"/>
</dbReference>
<dbReference type="InterPro" id="IPR006680">
    <property type="entry name" value="Amidohydro-rel"/>
</dbReference>
<dbReference type="PANTHER" id="PTHR43569">
    <property type="entry name" value="AMIDOHYDROLASE"/>
    <property type="match status" value="1"/>
</dbReference>
<feature type="domain" description="Amidohydrolase-related" evidence="2">
    <location>
        <begin position="4"/>
        <end position="281"/>
    </location>
</feature>
<proteinExistence type="inferred from homology"/>
<evidence type="ECO:0000313" key="4">
    <source>
        <dbReference type="Proteomes" id="UP001180503"/>
    </source>
</evidence>
<dbReference type="Proteomes" id="UP001180503">
    <property type="component" value="Unassembled WGS sequence"/>
</dbReference>
<dbReference type="EMBL" id="JAVRFB010000003">
    <property type="protein sequence ID" value="MDT0401408.1"/>
    <property type="molecule type" value="Genomic_DNA"/>
</dbReference>
<reference evidence="4" key="1">
    <citation type="submission" date="2023-07" db="EMBL/GenBank/DDBJ databases">
        <title>30 novel species of actinomycetes from the DSMZ collection.</title>
        <authorList>
            <person name="Nouioui I."/>
        </authorList>
    </citation>
    <scope>NUCLEOTIDE SEQUENCE [LARGE SCALE GENOMIC DNA]</scope>
    <source>
        <strain evidence="4">DSM 41635</strain>
    </source>
</reference>
<dbReference type="InterPro" id="IPR052350">
    <property type="entry name" value="Metallo-dep_Lactonases"/>
</dbReference>
<evidence type="ECO:0000313" key="3">
    <source>
        <dbReference type="EMBL" id="MDT0401408.1"/>
    </source>
</evidence>
<evidence type="ECO:0000256" key="1">
    <source>
        <dbReference type="ARBA" id="ARBA00038310"/>
    </source>
</evidence>
<dbReference type="SUPFAM" id="SSF51556">
    <property type="entry name" value="Metallo-dependent hydrolases"/>
    <property type="match status" value="1"/>
</dbReference>
<comment type="caution">
    <text evidence="3">The sequence shown here is derived from an EMBL/GenBank/DDBJ whole genome shotgun (WGS) entry which is preliminary data.</text>
</comment>
<sequence>MTVIDAHLHVWDPTRAPYDWLGPALSPIDRAMRFTDARPKLRAAGVTAGVLVQAADHDADTDHMLATAAAHPEIVGVVAWLPLDDPGRAATRLAALRRDPHTVGVRALIHEKFDPDWIVRPDVGRGLALLAEHGLTFDYVTSSPEALAHIPELAARHPGLRLVVDHLGKPPVGGGPEDRARWRGLLAAAARHPQVHAKVSGLYSARGALDSWTTDGVRPYVEDALELFGPHRLMYGGDWPISVLAGGYTRTWEAVRELLAPLAPDDRADVLGGTAARFYRIDDALLDTAREAAV</sequence>
<evidence type="ECO:0000259" key="2">
    <source>
        <dbReference type="Pfam" id="PF04909"/>
    </source>
</evidence>